<dbReference type="GO" id="GO:0045923">
    <property type="term" value="P:positive regulation of fatty acid metabolic process"/>
    <property type="evidence" value="ECO:0007669"/>
    <property type="project" value="TreeGrafter"/>
</dbReference>
<dbReference type="Pfam" id="PF00105">
    <property type="entry name" value="zf-C4"/>
    <property type="match status" value="1"/>
</dbReference>
<dbReference type="Proteomes" id="UP000472260">
    <property type="component" value="Unassembled WGS sequence"/>
</dbReference>
<proteinExistence type="predicted"/>
<dbReference type="GO" id="GO:0009755">
    <property type="term" value="P:hormone-mediated signaling pathway"/>
    <property type="evidence" value="ECO:0007669"/>
    <property type="project" value="TreeGrafter"/>
</dbReference>
<keyword evidence="5" id="KW-0238">DNA-binding</keyword>
<evidence type="ECO:0000256" key="4">
    <source>
        <dbReference type="ARBA" id="ARBA00023015"/>
    </source>
</evidence>
<keyword evidence="6" id="KW-0804">Transcription</keyword>
<sequence>MVDMPSLYSPLSPLGDPILDSPLCGELIGDMEVLEDISQSLSDDTFNSLHVLDYQSNNTAADSSTDVLTPASSPSSEVFASSTDENSSGSLALECRVCADRASGFHYGVHACEGCKVSSHAMHTVENSHTSAKSQYQNANFFLLCIS</sequence>
<feature type="domain" description="Nuclear receptor" evidence="10">
    <location>
        <begin position="94"/>
        <end position="118"/>
    </location>
</feature>
<keyword evidence="4" id="KW-0805">Transcription regulation</keyword>
<dbReference type="SUPFAM" id="SSF57716">
    <property type="entry name" value="Glucocorticoid receptor-like (DNA-binding domain)"/>
    <property type="match status" value="1"/>
</dbReference>
<dbReference type="GO" id="GO:0010887">
    <property type="term" value="P:negative regulation of cholesterol storage"/>
    <property type="evidence" value="ECO:0007669"/>
    <property type="project" value="TreeGrafter"/>
</dbReference>
<dbReference type="InterPro" id="IPR003076">
    <property type="entry name" value="PPAR-alpha"/>
</dbReference>
<keyword evidence="12" id="KW-1185">Reference proteome</keyword>
<evidence type="ECO:0000256" key="8">
    <source>
        <dbReference type="ARBA" id="ARBA00023242"/>
    </source>
</evidence>
<evidence type="ECO:0000259" key="10">
    <source>
        <dbReference type="Pfam" id="PF00105"/>
    </source>
</evidence>
<organism evidence="11 12">
    <name type="scientific">Sinocyclocheilus anshuiensis</name>
    <dbReference type="NCBI Taxonomy" id="1608454"/>
    <lineage>
        <taxon>Eukaryota</taxon>
        <taxon>Metazoa</taxon>
        <taxon>Chordata</taxon>
        <taxon>Craniata</taxon>
        <taxon>Vertebrata</taxon>
        <taxon>Euteleostomi</taxon>
        <taxon>Actinopterygii</taxon>
        <taxon>Neopterygii</taxon>
        <taxon>Teleostei</taxon>
        <taxon>Ostariophysi</taxon>
        <taxon>Cypriniformes</taxon>
        <taxon>Cyprinidae</taxon>
        <taxon>Cyprininae</taxon>
        <taxon>Sinocyclocheilus</taxon>
    </lineage>
</organism>
<dbReference type="PANTHER" id="PTHR24082:SF497">
    <property type="entry name" value="PEROXISOME PROLIFERATOR-ACTIVATED RECEPTOR GAMMA-LIKE"/>
    <property type="match status" value="1"/>
</dbReference>
<dbReference type="GO" id="GO:0006631">
    <property type="term" value="P:fatty acid metabolic process"/>
    <property type="evidence" value="ECO:0007669"/>
    <property type="project" value="TreeGrafter"/>
</dbReference>
<dbReference type="Ensembl" id="ENSSANT00000015054.1">
    <property type="protein sequence ID" value="ENSSANP00000014113.1"/>
    <property type="gene ID" value="ENSSANG00000007495.1"/>
</dbReference>
<reference evidence="11" key="1">
    <citation type="submission" date="2025-08" db="UniProtKB">
        <authorList>
            <consortium name="Ensembl"/>
        </authorList>
    </citation>
    <scope>IDENTIFICATION</scope>
</reference>
<dbReference type="GO" id="GO:0001227">
    <property type="term" value="F:DNA-binding transcription repressor activity, RNA polymerase II-specific"/>
    <property type="evidence" value="ECO:0007669"/>
    <property type="project" value="TreeGrafter"/>
</dbReference>
<evidence type="ECO:0000313" key="11">
    <source>
        <dbReference type="Ensembl" id="ENSSANP00000014113.1"/>
    </source>
</evidence>
<evidence type="ECO:0000256" key="7">
    <source>
        <dbReference type="ARBA" id="ARBA00023170"/>
    </source>
</evidence>
<dbReference type="GO" id="GO:0004879">
    <property type="term" value="F:nuclear receptor activity"/>
    <property type="evidence" value="ECO:0007669"/>
    <property type="project" value="InterPro"/>
</dbReference>
<evidence type="ECO:0000256" key="9">
    <source>
        <dbReference type="SAM" id="MobiDB-lite"/>
    </source>
</evidence>
<dbReference type="GO" id="GO:0008270">
    <property type="term" value="F:zinc ion binding"/>
    <property type="evidence" value="ECO:0007669"/>
    <property type="project" value="UniProtKB-KW"/>
</dbReference>
<keyword evidence="1" id="KW-0479">Metal-binding</keyword>
<dbReference type="InterPro" id="IPR050234">
    <property type="entry name" value="Nuclear_hormone_rcpt_NR1"/>
</dbReference>
<name>A0A671L2F4_9TELE</name>
<keyword evidence="7" id="KW-0675">Receptor</keyword>
<dbReference type="GO" id="GO:0050728">
    <property type="term" value="P:negative regulation of inflammatory response"/>
    <property type="evidence" value="ECO:0007669"/>
    <property type="project" value="TreeGrafter"/>
</dbReference>
<dbReference type="GO" id="GO:0030154">
    <property type="term" value="P:cell differentiation"/>
    <property type="evidence" value="ECO:0007669"/>
    <property type="project" value="TreeGrafter"/>
</dbReference>
<dbReference type="GO" id="GO:0045944">
    <property type="term" value="P:positive regulation of transcription by RNA polymerase II"/>
    <property type="evidence" value="ECO:0007669"/>
    <property type="project" value="TreeGrafter"/>
</dbReference>
<evidence type="ECO:0000256" key="5">
    <source>
        <dbReference type="ARBA" id="ARBA00023125"/>
    </source>
</evidence>
<reference evidence="11" key="2">
    <citation type="submission" date="2025-09" db="UniProtKB">
        <authorList>
            <consortium name="Ensembl"/>
        </authorList>
    </citation>
    <scope>IDENTIFICATION</scope>
</reference>
<dbReference type="AlphaFoldDB" id="A0A671L2F4"/>
<dbReference type="Gene3D" id="3.30.50.10">
    <property type="entry name" value="Erythroid Transcription Factor GATA-1, subunit A"/>
    <property type="match status" value="1"/>
</dbReference>
<evidence type="ECO:0000256" key="3">
    <source>
        <dbReference type="ARBA" id="ARBA00022833"/>
    </source>
</evidence>
<evidence type="ECO:0000256" key="2">
    <source>
        <dbReference type="ARBA" id="ARBA00022771"/>
    </source>
</evidence>
<dbReference type="PRINTS" id="PR01289">
    <property type="entry name" value="PROXISOMPAAR"/>
</dbReference>
<evidence type="ECO:0000313" key="12">
    <source>
        <dbReference type="Proteomes" id="UP000472260"/>
    </source>
</evidence>
<dbReference type="GO" id="GO:0000978">
    <property type="term" value="F:RNA polymerase II cis-regulatory region sequence-specific DNA binding"/>
    <property type="evidence" value="ECO:0007669"/>
    <property type="project" value="TreeGrafter"/>
</dbReference>
<keyword evidence="3" id="KW-0862">Zinc</keyword>
<keyword evidence="2" id="KW-0863">Zinc-finger</keyword>
<dbReference type="PANTHER" id="PTHR24082">
    <property type="entry name" value="NUCLEAR HORMONE RECEPTOR"/>
    <property type="match status" value="1"/>
</dbReference>
<dbReference type="InterPro" id="IPR001628">
    <property type="entry name" value="Znf_hrmn_rcpt"/>
</dbReference>
<accession>A0A671L2F4</accession>
<evidence type="ECO:0000256" key="6">
    <source>
        <dbReference type="ARBA" id="ARBA00023163"/>
    </source>
</evidence>
<feature type="compositionally biased region" description="Low complexity" evidence="9">
    <location>
        <begin position="70"/>
        <end position="82"/>
    </location>
</feature>
<evidence type="ECO:0000256" key="1">
    <source>
        <dbReference type="ARBA" id="ARBA00022723"/>
    </source>
</evidence>
<protein>
    <recommendedName>
        <fullName evidence="10">Nuclear receptor domain-containing protein</fullName>
    </recommendedName>
</protein>
<keyword evidence="8" id="KW-0539">Nucleus</keyword>
<feature type="region of interest" description="Disordered" evidence="9">
    <location>
        <begin position="60"/>
        <end position="85"/>
    </location>
</feature>
<dbReference type="InterPro" id="IPR013088">
    <property type="entry name" value="Znf_NHR/GATA"/>
</dbReference>
<dbReference type="GO" id="GO:0005634">
    <property type="term" value="C:nucleus"/>
    <property type="evidence" value="ECO:0007669"/>
    <property type="project" value="InterPro"/>
</dbReference>